<comment type="caution">
    <text evidence="2">The sequence shown here is derived from an EMBL/GenBank/DDBJ whole genome shotgun (WGS) entry which is preliminary data.</text>
</comment>
<feature type="compositionally biased region" description="Basic and acidic residues" evidence="1">
    <location>
        <begin position="686"/>
        <end position="710"/>
    </location>
</feature>
<dbReference type="EMBL" id="VNKQ01000008">
    <property type="protein sequence ID" value="KAG0649267.1"/>
    <property type="molecule type" value="Genomic_DNA"/>
</dbReference>
<reference evidence="2" key="1">
    <citation type="submission" date="2019-07" db="EMBL/GenBank/DDBJ databases">
        <title>Hyphodiscus hymeniophilus genome sequencing and assembly.</title>
        <authorList>
            <person name="Kramer G."/>
            <person name="Nodwell J."/>
        </authorList>
    </citation>
    <scope>NUCLEOTIDE SEQUENCE</scope>
    <source>
        <strain evidence="2">ATCC 34498</strain>
    </source>
</reference>
<organism evidence="2 3">
    <name type="scientific">Hyphodiscus hymeniophilus</name>
    <dbReference type="NCBI Taxonomy" id="353542"/>
    <lineage>
        <taxon>Eukaryota</taxon>
        <taxon>Fungi</taxon>
        <taxon>Dikarya</taxon>
        <taxon>Ascomycota</taxon>
        <taxon>Pezizomycotina</taxon>
        <taxon>Leotiomycetes</taxon>
        <taxon>Helotiales</taxon>
        <taxon>Hyphodiscaceae</taxon>
        <taxon>Hyphodiscus</taxon>
    </lineage>
</organism>
<evidence type="ECO:0000313" key="2">
    <source>
        <dbReference type="EMBL" id="KAG0649267.1"/>
    </source>
</evidence>
<feature type="compositionally biased region" description="Basic and acidic residues" evidence="1">
    <location>
        <begin position="647"/>
        <end position="658"/>
    </location>
</feature>
<feature type="region of interest" description="Disordered" evidence="1">
    <location>
        <begin position="618"/>
        <end position="754"/>
    </location>
</feature>
<dbReference type="InterPro" id="IPR009057">
    <property type="entry name" value="Homeodomain-like_sf"/>
</dbReference>
<feature type="compositionally biased region" description="Acidic residues" evidence="1">
    <location>
        <begin position="14"/>
        <end position="29"/>
    </location>
</feature>
<dbReference type="OrthoDB" id="2240312at2759"/>
<proteinExistence type="predicted"/>
<gene>
    <name evidence="2" type="ORF">D0Z07_4094</name>
</gene>
<feature type="compositionally biased region" description="Basic residues" evidence="1">
    <location>
        <begin position="450"/>
        <end position="459"/>
    </location>
</feature>
<dbReference type="GO" id="GO:0000500">
    <property type="term" value="C:RNA polymerase I upstream activating factor complex"/>
    <property type="evidence" value="ECO:0007669"/>
    <property type="project" value="InterPro"/>
</dbReference>
<dbReference type="AlphaFoldDB" id="A0A9P6VKG4"/>
<dbReference type="Proteomes" id="UP000785200">
    <property type="component" value="Unassembled WGS sequence"/>
</dbReference>
<dbReference type="GO" id="GO:0000182">
    <property type="term" value="F:rDNA binding"/>
    <property type="evidence" value="ECO:0007669"/>
    <property type="project" value="TreeGrafter"/>
</dbReference>
<feature type="compositionally biased region" description="Basic and acidic residues" evidence="1">
    <location>
        <begin position="53"/>
        <end position="68"/>
    </location>
</feature>
<evidence type="ECO:0000256" key="1">
    <source>
        <dbReference type="SAM" id="MobiDB-lite"/>
    </source>
</evidence>
<feature type="compositionally biased region" description="Polar residues" evidence="1">
    <location>
        <begin position="1"/>
        <end position="11"/>
    </location>
</feature>
<feature type="compositionally biased region" description="Acidic residues" evidence="1">
    <location>
        <begin position="634"/>
        <end position="646"/>
    </location>
</feature>
<feature type="compositionally biased region" description="Polar residues" evidence="1">
    <location>
        <begin position="69"/>
        <end position="88"/>
    </location>
</feature>
<evidence type="ECO:0000313" key="3">
    <source>
        <dbReference type="Proteomes" id="UP000785200"/>
    </source>
</evidence>
<sequence length="754" mass="85980">METEESSQAHFQNLEEDSGSAYEDSDEEQASSSQNEVDEEHRAAPPSRTKPLTARDRSGGRASIRRDLSTYQHTSPSISRSRDTSLPSQRDELRLGASDWAATFEAPESPTDIRLVPRHEVVSKRRAVKPPSQIRAKRLKSWYSPQYRDLLNLDIYDTVSKSVTDFQKSLQESQIGCSIWNPKEKDVFFSAVSRLGRDNVRGIAARIETKSEMEVHEYIQLLHEGMIGQHHTQKLLDVTELSAAMDISEECCGILERAGDALASRQERAEEEVEKGKWNDLWLLNSETDNLLRRKLDRKEVEETLPAVNLFVLGNWLELSRRVFMNSNSDEGNWEDMVEEGETPAIRATAFEDFYSLAISVTKRLVSATLFCTMSRLRATGSPLVRRANVDGDDVGAAIKVLGLKANSREFWIGCSRRCNLKVFDEEWNSFMSYEEVEKSLRETRERSRSRSASRHARSVSRPLPGAFQEAIPDSESGSEDSASDEYSPSDQSVASDNEITDYSTETEAPSRKDFILRKAAAKVEAENAHEAYIEAFDNEQSRLEEQRMWTLLGQTAPFEIKDEPMDLPDPPKGNFRDDIEQANWRNHLDFRSQWEELETPVPTAKLERNRMRVSKRFMRRRKVNGRQVRSSEGSEDGDFNADSDDVNERNRQLRDDSEILQDELDGSKVQEDREEGVIGSEDERDEAHEIARDGSADRDKKRAPDELDTAHSNTFEPARPDTKRQVDYLYPASVSHSPISEDGRIKREYDSSE</sequence>
<feature type="region of interest" description="Disordered" evidence="1">
    <location>
        <begin position="1"/>
        <end position="89"/>
    </location>
</feature>
<dbReference type="Gene3D" id="1.10.10.60">
    <property type="entry name" value="Homeodomain-like"/>
    <property type="match status" value="1"/>
</dbReference>
<feature type="region of interest" description="Disordered" evidence="1">
    <location>
        <begin position="442"/>
        <end position="509"/>
    </location>
</feature>
<feature type="compositionally biased region" description="Basic and acidic residues" evidence="1">
    <location>
        <begin position="740"/>
        <end position="754"/>
    </location>
</feature>
<accession>A0A9P6VKG4</accession>
<dbReference type="GO" id="GO:0042790">
    <property type="term" value="P:nucleolar large rRNA transcription by RNA polymerase I"/>
    <property type="evidence" value="ECO:0007669"/>
    <property type="project" value="InterPro"/>
</dbReference>
<keyword evidence="3" id="KW-1185">Reference proteome</keyword>
<dbReference type="InterPro" id="IPR039601">
    <property type="entry name" value="Rrn5"/>
</dbReference>
<dbReference type="PANTHER" id="PTHR28079:SF1">
    <property type="entry name" value="RNA POLYMERASE I-SPECIFIC TRANSCRIPTION INITIATION FACTOR RRN5"/>
    <property type="match status" value="1"/>
</dbReference>
<dbReference type="GO" id="GO:0001181">
    <property type="term" value="F:RNA polymerase I general transcription initiation factor activity"/>
    <property type="evidence" value="ECO:0007669"/>
    <property type="project" value="TreeGrafter"/>
</dbReference>
<dbReference type="GO" id="GO:0006361">
    <property type="term" value="P:transcription initiation at RNA polymerase I promoter"/>
    <property type="evidence" value="ECO:0007669"/>
    <property type="project" value="TreeGrafter"/>
</dbReference>
<dbReference type="SUPFAM" id="SSF46689">
    <property type="entry name" value="Homeodomain-like"/>
    <property type="match status" value="1"/>
</dbReference>
<dbReference type="PANTHER" id="PTHR28079">
    <property type="entry name" value="RNA POLYMERASE I-SPECIFIC TRANSCRIPTION INITIATION FACTOR RRN5"/>
    <property type="match status" value="1"/>
</dbReference>
<feature type="compositionally biased region" description="Polar residues" evidence="1">
    <location>
        <begin position="489"/>
        <end position="508"/>
    </location>
</feature>
<name>A0A9P6VKG4_9HELO</name>
<protein>
    <submittedName>
        <fullName evidence="2">Uncharacterized protein</fullName>
    </submittedName>
</protein>